<dbReference type="InterPro" id="IPR036390">
    <property type="entry name" value="WH_DNA-bd_sf"/>
</dbReference>
<evidence type="ECO:0000313" key="2">
    <source>
        <dbReference type="Proteomes" id="UP000321933"/>
    </source>
</evidence>
<reference evidence="1 2" key="1">
    <citation type="submission" date="2019-08" db="EMBL/GenBank/DDBJ databases">
        <title>Parahaliea maris sp. nov., isolated from the surface seawater.</title>
        <authorList>
            <person name="Liu Y."/>
        </authorList>
    </citation>
    <scope>NUCLEOTIDE SEQUENCE [LARGE SCALE GENOMIC DNA]</scope>
    <source>
        <strain evidence="1 2">S2-26</strain>
    </source>
</reference>
<dbReference type="PANTHER" id="PTHR43252:SF6">
    <property type="entry name" value="NEGATIVE TRANSCRIPTION REGULATOR PADR"/>
    <property type="match status" value="1"/>
</dbReference>
<dbReference type="OrthoDB" id="3186544at2"/>
<gene>
    <name evidence="1" type="ORF">FVW59_00195</name>
</gene>
<dbReference type="AlphaFoldDB" id="A0A5C9A599"/>
<dbReference type="SUPFAM" id="SSF46785">
    <property type="entry name" value="Winged helix' DNA-binding domain"/>
    <property type="match status" value="1"/>
</dbReference>
<dbReference type="PANTHER" id="PTHR43252">
    <property type="entry name" value="TRANSCRIPTIONAL REGULATOR YQJI"/>
    <property type="match status" value="1"/>
</dbReference>
<name>A0A5C9A599_9GAMM</name>
<accession>A0A5C9A599</accession>
<evidence type="ECO:0000313" key="1">
    <source>
        <dbReference type="EMBL" id="TXS94381.1"/>
    </source>
</evidence>
<dbReference type="InterPro" id="IPR036388">
    <property type="entry name" value="WH-like_DNA-bd_sf"/>
</dbReference>
<dbReference type="RefSeq" id="WP_148062237.1">
    <property type="nucleotide sequence ID" value="NZ_VRYZ01000001.1"/>
</dbReference>
<proteinExistence type="predicted"/>
<keyword evidence="2" id="KW-1185">Reference proteome</keyword>
<comment type="caution">
    <text evidence="1">The sequence shown here is derived from an EMBL/GenBank/DDBJ whole genome shotgun (WGS) entry which is preliminary data.</text>
</comment>
<dbReference type="EMBL" id="VRYZ01000001">
    <property type="protein sequence ID" value="TXS94381.1"/>
    <property type="molecule type" value="Genomic_DNA"/>
</dbReference>
<dbReference type="Gene3D" id="1.10.10.10">
    <property type="entry name" value="Winged helix-like DNA-binding domain superfamily/Winged helix DNA-binding domain"/>
    <property type="match status" value="1"/>
</dbReference>
<sequence>METPLNTTAYSLLGLLAKRDWSAAELAAFMERSVIRYILPRTRSQLFSEPKKLVKLGLATVHPAPDGGRQRKVYRISASGRRALKRWLQAPGDPVRIEHKSLLKFYLTDFRDRAAQRERVAEMREQALTSLRDTHAELRRIVDEGVVFEQTAVPAAMVSNYAANHFRGQIAWLDELAARIETIPQDAEVNAWALARYRESCREIEALLAEQREP</sequence>
<protein>
    <submittedName>
        <fullName evidence="1">PadR family transcriptional regulator</fullName>
    </submittedName>
</protein>
<organism evidence="1 2">
    <name type="scientific">Parahaliea aestuarii</name>
    <dbReference type="NCBI Taxonomy" id="1852021"/>
    <lineage>
        <taxon>Bacteria</taxon>
        <taxon>Pseudomonadati</taxon>
        <taxon>Pseudomonadota</taxon>
        <taxon>Gammaproteobacteria</taxon>
        <taxon>Cellvibrionales</taxon>
        <taxon>Halieaceae</taxon>
        <taxon>Parahaliea</taxon>
    </lineage>
</organism>
<dbReference type="Proteomes" id="UP000321933">
    <property type="component" value="Unassembled WGS sequence"/>
</dbReference>